<dbReference type="PRINTS" id="PR00153">
    <property type="entry name" value="CSAPPISMRASE"/>
</dbReference>
<dbReference type="RefSeq" id="WP_022969062.1">
    <property type="nucleotide sequence ID" value="NZ_ATVD01000002.1"/>
</dbReference>
<evidence type="ECO:0000313" key="6">
    <source>
        <dbReference type="Proteomes" id="UP000029385"/>
    </source>
</evidence>
<dbReference type="OrthoDB" id="9807797at2"/>
<dbReference type="SUPFAM" id="SSF50891">
    <property type="entry name" value="Cyclophilin-like"/>
    <property type="match status" value="1"/>
</dbReference>
<dbReference type="Proteomes" id="UP000029385">
    <property type="component" value="Unassembled WGS sequence"/>
</dbReference>
<sequence>MNTSRRRLTALLLTLAGLFATAAIAQTETTAVARPTENVAAAGPRVVLETRLGRIVIELYPAKAPRTVENFLSYVRDGHYNGTVFHRVIPDLLIQGGAFTSDLQQKPERAPIANESNNGLSNLRGTIAAARRAGEKDSARAQFFINTVDNRQLDYHGDASAFTTGYCVFGRVVEGLDVIDKIRALPTAAKAPFAADVPVTPVLIERAQILSE</sequence>
<protein>
    <recommendedName>
        <fullName evidence="3">Peptidyl-prolyl cis-trans isomerase</fullName>
        <shortName evidence="3">PPIase</shortName>
        <ecNumber evidence="3">5.2.1.8</ecNumber>
    </recommendedName>
</protein>
<dbReference type="InterPro" id="IPR029000">
    <property type="entry name" value="Cyclophilin-like_dom_sf"/>
</dbReference>
<comment type="catalytic activity">
    <reaction evidence="3">
        <text>[protein]-peptidylproline (omega=180) = [protein]-peptidylproline (omega=0)</text>
        <dbReference type="Rhea" id="RHEA:16237"/>
        <dbReference type="Rhea" id="RHEA-COMP:10747"/>
        <dbReference type="Rhea" id="RHEA-COMP:10748"/>
        <dbReference type="ChEBI" id="CHEBI:83833"/>
        <dbReference type="ChEBI" id="CHEBI:83834"/>
        <dbReference type="EC" id="5.2.1.8"/>
    </reaction>
</comment>
<comment type="caution">
    <text evidence="5">The sequence shown here is derived from an EMBL/GenBank/DDBJ whole genome shotgun (WGS) entry which is preliminary data.</text>
</comment>
<feature type="chain" id="PRO_5006513245" description="Peptidyl-prolyl cis-trans isomerase" evidence="3">
    <location>
        <begin position="26"/>
        <end position="212"/>
    </location>
</feature>
<feature type="signal peptide" evidence="3">
    <location>
        <begin position="1"/>
        <end position="25"/>
    </location>
</feature>
<feature type="domain" description="PPIase cyclophilin-type" evidence="4">
    <location>
        <begin position="49"/>
        <end position="209"/>
    </location>
</feature>
<dbReference type="AlphaFoldDB" id="A0A091B1X1"/>
<dbReference type="PATRIC" id="fig|1121015.4.peg.478"/>
<dbReference type="GO" id="GO:0003755">
    <property type="term" value="F:peptidyl-prolyl cis-trans isomerase activity"/>
    <property type="evidence" value="ECO:0007669"/>
    <property type="project" value="UniProtKB-UniRule"/>
</dbReference>
<evidence type="ECO:0000256" key="2">
    <source>
        <dbReference type="ARBA" id="ARBA00023235"/>
    </source>
</evidence>
<organism evidence="5 6">
    <name type="scientific">Arenimonas oryziterrae DSM 21050 = YC6267</name>
    <dbReference type="NCBI Taxonomy" id="1121015"/>
    <lineage>
        <taxon>Bacteria</taxon>
        <taxon>Pseudomonadati</taxon>
        <taxon>Pseudomonadota</taxon>
        <taxon>Gammaproteobacteria</taxon>
        <taxon>Lysobacterales</taxon>
        <taxon>Lysobacteraceae</taxon>
        <taxon>Arenimonas</taxon>
    </lineage>
</organism>
<accession>A0A091B1X1</accession>
<keyword evidence="3" id="KW-0732">Signal</keyword>
<keyword evidence="2 3" id="KW-0413">Isomerase</keyword>
<dbReference type="STRING" id="1121015.GCA_000420545_01429"/>
<dbReference type="Pfam" id="PF00160">
    <property type="entry name" value="Pro_isomerase"/>
    <property type="match status" value="1"/>
</dbReference>
<evidence type="ECO:0000259" key="4">
    <source>
        <dbReference type="PROSITE" id="PS50072"/>
    </source>
</evidence>
<comment type="function">
    <text evidence="3">PPIases accelerate the folding of proteins. It catalyzes the cis-trans isomerization of proline imidic peptide bonds in oligopeptides.</text>
</comment>
<keyword evidence="1 3" id="KW-0697">Rotamase</keyword>
<dbReference type="PANTHER" id="PTHR43246">
    <property type="entry name" value="PEPTIDYL-PROLYL CIS-TRANS ISOMERASE CYP38, CHLOROPLASTIC"/>
    <property type="match status" value="1"/>
</dbReference>
<evidence type="ECO:0000256" key="3">
    <source>
        <dbReference type="RuleBase" id="RU363019"/>
    </source>
</evidence>
<comment type="similarity">
    <text evidence="3">Belongs to the cyclophilin-type PPIase family.</text>
</comment>
<dbReference type="InterPro" id="IPR044665">
    <property type="entry name" value="E_coli_cyclophilin_A-like"/>
</dbReference>
<evidence type="ECO:0000256" key="1">
    <source>
        <dbReference type="ARBA" id="ARBA00023110"/>
    </source>
</evidence>
<name>A0A091B1X1_9GAMM</name>
<keyword evidence="6" id="KW-1185">Reference proteome</keyword>
<dbReference type="InterPro" id="IPR002130">
    <property type="entry name" value="Cyclophilin-type_PPIase_dom"/>
</dbReference>
<dbReference type="PROSITE" id="PS50072">
    <property type="entry name" value="CSA_PPIASE_2"/>
    <property type="match status" value="1"/>
</dbReference>
<dbReference type="EC" id="5.2.1.8" evidence="3"/>
<gene>
    <name evidence="5" type="ORF">N789_02425</name>
</gene>
<dbReference type="eggNOG" id="COG0652">
    <property type="taxonomic scope" value="Bacteria"/>
</dbReference>
<dbReference type="EMBL" id="AVCI01000001">
    <property type="protein sequence ID" value="KFN44894.1"/>
    <property type="molecule type" value="Genomic_DNA"/>
</dbReference>
<reference evidence="5 6" key="1">
    <citation type="submission" date="2013-09" db="EMBL/GenBank/DDBJ databases">
        <title>Genome sequencing of Arenimonas oryziterrae.</title>
        <authorList>
            <person name="Chen F."/>
            <person name="Wang G."/>
        </authorList>
    </citation>
    <scope>NUCLEOTIDE SEQUENCE [LARGE SCALE GENOMIC DNA]</scope>
    <source>
        <strain evidence="5 6">YC6267</strain>
    </source>
</reference>
<evidence type="ECO:0000313" key="5">
    <source>
        <dbReference type="EMBL" id="KFN44894.1"/>
    </source>
</evidence>
<dbReference type="Gene3D" id="2.40.100.10">
    <property type="entry name" value="Cyclophilin-like"/>
    <property type="match status" value="1"/>
</dbReference>
<proteinExistence type="inferred from homology"/>